<evidence type="ECO:0000259" key="1">
    <source>
        <dbReference type="Pfam" id="PF08241"/>
    </source>
</evidence>
<name>Q1ITB9_KORVE</name>
<dbReference type="InterPro" id="IPR029063">
    <property type="entry name" value="SAM-dependent_MTases_sf"/>
</dbReference>
<dbReference type="Proteomes" id="UP000002432">
    <property type="component" value="Chromosome"/>
</dbReference>
<evidence type="ECO:0000313" key="3">
    <source>
        <dbReference type="Proteomes" id="UP000002432"/>
    </source>
</evidence>
<dbReference type="GO" id="GO:0008757">
    <property type="term" value="F:S-adenosylmethionine-dependent methyltransferase activity"/>
    <property type="evidence" value="ECO:0007669"/>
    <property type="project" value="InterPro"/>
</dbReference>
<sequence length="335" mass="38733">MNAIPHLLTPVRSGKVESVDDLVLQCPRCRQCAGTISRSHAPERADLICATCLITLRLRRGIWNALLPEREAYFAKFLDNYEAIRSAEGRGSSDSAFYLALPDKDLSGKNEEQWKIRRRTFQCLETEIIGPIASRVARGLDILDLGAGNAWLSYRAALRGHRPVAVDLIDNDFDGLCAAQHYRQRIPGMFPRVRAEFDYLPFSMDQFDVVIFNASFHYSEDYARTLSEALRCVRRPGWIVIADTAWYRHESQGEEMLRERAAIFTDRFGTASNALNSREFLTDERLQALEQSYGLRWQRFDPQYGIRWRMRPFIAKLRGRREPSRFRIYVAEVTR</sequence>
<keyword evidence="3" id="KW-1185">Reference proteome</keyword>
<gene>
    <name evidence="2" type="ordered locus">Acid345_0878</name>
</gene>
<dbReference type="STRING" id="204669.Acid345_0878"/>
<dbReference type="EnsemblBacteria" id="ABF39881">
    <property type="protein sequence ID" value="ABF39881"/>
    <property type="gene ID" value="Acid345_0878"/>
</dbReference>
<dbReference type="CDD" id="cd02440">
    <property type="entry name" value="AdoMet_MTases"/>
    <property type="match status" value="1"/>
</dbReference>
<dbReference type="InterPro" id="IPR013216">
    <property type="entry name" value="Methyltransf_11"/>
</dbReference>
<dbReference type="RefSeq" id="WP_011521683.1">
    <property type="nucleotide sequence ID" value="NC_008009.1"/>
</dbReference>
<dbReference type="eggNOG" id="COG2226">
    <property type="taxonomic scope" value="Bacteria"/>
</dbReference>
<protein>
    <recommendedName>
        <fullName evidence="1">Methyltransferase type 11 domain-containing protein</fullName>
    </recommendedName>
</protein>
<organism evidence="2 3">
    <name type="scientific">Koribacter versatilis (strain Ellin345)</name>
    <dbReference type="NCBI Taxonomy" id="204669"/>
    <lineage>
        <taxon>Bacteria</taxon>
        <taxon>Pseudomonadati</taxon>
        <taxon>Acidobacteriota</taxon>
        <taxon>Terriglobia</taxon>
        <taxon>Terriglobales</taxon>
        <taxon>Candidatus Korobacteraceae</taxon>
        <taxon>Candidatus Korobacter</taxon>
    </lineage>
</organism>
<feature type="domain" description="Methyltransferase type 11" evidence="1">
    <location>
        <begin position="143"/>
        <end position="241"/>
    </location>
</feature>
<reference evidence="2 3" key="1">
    <citation type="journal article" date="2009" name="Appl. Environ. Microbiol.">
        <title>Three genomes from the phylum Acidobacteria provide insight into the lifestyles of these microorganisms in soils.</title>
        <authorList>
            <person name="Ward N.L."/>
            <person name="Challacombe J.F."/>
            <person name="Janssen P.H."/>
            <person name="Henrissat B."/>
            <person name="Coutinho P.M."/>
            <person name="Wu M."/>
            <person name="Xie G."/>
            <person name="Haft D.H."/>
            <person name="Sait M."/>
            <person name="Badger J."/>
            <person name="Barabote R.D."/>
            <person name="Bradley B."/>
            <person name="Brettin T.S."/>
            <person name="Brinkac L.M."/>
            <person name="Bruce D."/>
            <person name="Creasy T."/>
            <person name="Daugherty S.C."/>
            <person name="Davidsen T.M."/>
            <person name="DeBoy R.T."/>
            <person name="Detter J.C."/>
            <person name="Dodson R.J."/>
            <person name="Durkin A.S."/>
            <person name="Ganapathy A."/>
            <person name="Gwinn-Giglio M."/>
            <person name="Han C.S."/>
            <person name="Khouri H."/>
            <person name="Kiss H."/>
            <person name="Kothari S.P."/>
            <person name="Madupu R."/>
            <person name="Nelson K.E."/>
            <person name="Nelson W.C."/>
            <person name="Paulsen I."/>
            <person name="Penn K."/>
            <person name="Ren Q."/>
            <person name="Rosovitz M.J."/>
            <person name="Selengut J.D."/>
            <person name="Shrivastava S."/>
            <person name="Sullivan S.A."/>
            <person name="Tapia R."/>
            <person name="Thompson L.S."/>
            <person name="Watkins K.L."/>
            <person name="Yang Q."/>
            <person name="Yu C."/>
            <person name="Zafar N."/>
            <person name="Zhou L."/>
            <person name="Kuske C.R."/>
        </authorList>
    </citation>
    <scope>NUCLEOTIDE SEQUENCE [LARGE SCALE GENOMIC DNA]</scope>
    <source>
        <strain evidence="2 3">Ellin345</strain>
    </source>
</reference>
<evidence type="ECO:0000313" key="2">
    <source>
        <dbReference type="EMBL" id="ABF39881.1"/>
    </source>
</evidence>
<proteinExistence type="predicted"/>
<dbReference type="AlphaFoldDB" id="Q1ITB9"/>
<dbReference type="KEGG" id="aba:Acid345_0878"/>
<dbReference type="Gene3D" id="3.40.50.150">
    <property type="entry name" value="Vaccinia Virus protein VP39"/>
    <property type="match status" value="1"/>
</dbReference>
<dbReference type="EMBL" id="CP000360">
    <property type="protein sequence ID" value="ABF39881.1"/>
    <property type="molecule type" value="Genomic_DNA"/>
</dbReference>
<accession>Q1ITB9</accession>
<dbReference type="SUPFAM" id="SSF53335">
    <property type="entry name" value="S-adenosyl-L-methionine-dependent methyltransferases"/>
    <property type="match status" value="1"/>
</dbReference>
<dbReference type="Pfam" id="PF08241">
    <property type="entry name" value="Methyltransf_11"/>
    <property type="match status" value="1"/>
</dbReference>
<dbReference type="HOGENOM" id="CLU_075042_0_0_0"/>